<dbReference type="Proteomes" id="UP000286746">
    <property type="component" value="Unassembled WGS sequence"/>
</dbReference>
<evidence type="ECO:0008006" key="7">
    <source>
        <dbReference type="Google" id="ProtNLM"/>
    </source>
</evidence>
<dbReference type="RefSeq" id="WP_246177633.1">
    <property type="nucleotide sequence ID" value="NZ_BHZD01000001.1"/>
</dbReference>
<dbReference type="AlphaFoldDB" id="A0A401WAJ9"/>
<dbReference type="Gene3D" id="1.20.1540.10">
    <property type="entry name" value="Rhomboid-like"/>
    <property type="match status" value="1"/>
</dbReference>
<dbReference type="InterPro" id="IPR046862">
    <property type="entry name" value="Rhomboid_2"/>
</dbReference>
<dbReference type="GO" id="GO:0016020">
    <property type="term" value="C:membrane"/>
    <property type="evidence" value="ECO:0007669"/>
    <property type="project" value="UniProtKB-SubCell"/>
</dbReference>
<evidence type="ECO:0000313" key="6">
    <source>
        <dbReference type="Proteomes" id="UP000286746"/>
    </source>
</evidence>
<comment type="caution">
    <text evidence="5">The sequence shown here is derived from an EMBL/GenBank/DDBJ whole genome shotgun (WGS) entry which is preliminary data.</text>
</comment>
<keyword evidence="2" id="KW-0812">Transmembrane</keyword>
<comment type="subcellular location">
    <subcellularLocation>
        <location evidence="1">Membrane</location>
        <topology evidence="1">Multi-pass membrane protein</topology>
    </subcellularLocation>
</comment>
<evidence type="ECO:0000313" key="5">
    <source>
        <dbReference type="EMBL" id="GCD46344.1"/>
    </source>
</evidence>
<evidence type="ECO:0000256" key="3">
    <source>
        <dbReference type="ARBA" id="ARBA00022989"/>
    </source>
</evidence>
<sequence>MKASSAYAPWLTPLYVGAVQLGAYATARLPAQERAELLRAHSTNVDNLRAGRWRTLATSAVFVESPLPVPYGLALLAALGTAEAAWGTRRAAGMFAAGHIGASLLVYGGLRAARALSHKAVTPDTERAVDVGASYGFYATVGALAVSVPHRGARAAATAGVLALGVSPVLHRRRDFTDAGHLTALLLGMGAGAAFKIRHRMAAPLRLPSRAAPRSRSTAEPRIRRTVALLRRRTAAPRSRPFRTGPQAA</sequence>
<reference evidence="5 6" key="1">
    <citation type="submission" date="2018-11" db="EMBL/GenBank/DDBJ databases">
        <title>Whole genome sequence of Streptomyces paromomycinus NBRC 15454(T).</title>
        <authorList>
            <person name="Komaki H."/>
            <person name="Tamura T."/>
        </authorList>
    </citation>
    <scope>NUCLEOTIDE SEQUENCE [LARGE SCALE GENOMIC DNA]</scope>
    <source>
        <strain evidence="5 6">NBRC 15454</strain>
    </source>
</reference>
<evidence type="ECO:0000256" key="2">
    <source>
        <dbReference type="ARBA" id="ARBA00022692"/>
    </source>
</evidence>
<dbReference type="Pfam" id="PF20401">
    <property type="entry name" value="Rhomboid_2"/>
    <property type="match status" value="1"/>
</dbReference>
<evidence type="ECO:0000256" key="4">
    <source>
        <dbReference type="ARBA" id="ARBA00023136"/>
    </source>
</evidence>
<dbReference type="InterPro" id="IPR035952">
    <property type="entry name" value="Rhomboid-like_sf"/>
</dbReference>
<dbReference type="EMBL" id="BHZD01000001">
    <property type="protein sequence ID" value="GCD46344.1"/>
    <property type="molecule type" value="Genomic_DNA"/>
</dbReference>
<keyword evidence="4" id="KW-0472">Membrane</keyword>
<evidence type="ECO:0000256" key="1">
    <source>
        <dbReference type="ARBA" id="ARBA00004141"/>
    </source>
</evidence>
<dbReference type="SUPFAM" id="SSF144091">
    <property type="entry name" value="Rhomboid-like"/>
    <property type="match status" value="1"/>
</dbReference>
<keyword evidence="6" id="KW-1185">Reference proteome</keyword>
<protein>
    <recommendedName>
        <fullName evidence="7">Rhomboid family intramembrane serine protease</fullName>
    </recommendedName>
</protein>
<keyword evidence="3" id="KW-1133">Transmembrane helix</keyword>
<accession>A0A401WAJ9</accession>
<gene>
    <name evidence="5" type="ORF">GKJPGBOP_06093</name>
</gene>
<proteinExistence type="predicted"/>
<organism evidence="5 6">
    <name type="scientific">Streptomyces paromomycinus</name>
    <name type="common">Streptomyces rimosus subsp. paromomycinus</name>
    <dbReference type="NCBI Taxonomy" id="92743"/>
    <lineage>
        <taxon>Bacteria</taxon>
        <taxon>Bacillati</taxon>
        <taxon>Actinomycetota</taxon>
        <taxon>Actinomycetes</taxon>
        <taxon>Kitasatosporales</taxon>
        <taxon>Streptomycetaceae</taxon>
        <taxon>Streptomyces</taxon>
    </lineage>
</organism>
<name>A0A401WAJ9_STREY</name>